<protein>
    <recommendedName>
        <fullName evidence="4">Cyclase</fullName>
    </recommendedName>
</protein>
<dbReference type="Proteomes" id="UP001164746">
    <property type="component" value="Chromosome 2"/>
</dbReference>
<comment type="similarity">
    <text evidence="1">Belongs to the Cyclase 1 superfamily.</text>
</comment>
<evidence type="ECO:0008006" key="4">
    <source>
        <dbReference type="Google" id="ProtNLM"/>
    </source>
</evidence>
<evidence type="ECO:0000313" key="2">
    <source>
        <dbReference type="EMBL" id="WAQ96643.1"/>
    </source>
</evidence>
<evidence type="ECO:0000256" key="1">
    <source>
        <dbReference type="ARBA" id="ARBA00007865"/>
    </source>
</evidence>
<organism evidence="2 3">
    <name type="scientific">Mya arenaria</name>
    <name type="common">Soft-shell clam</name>
    <dbReference type="NCBI Taxonomy" id="6604"/>
    <lineage>
        <taxon>Eukaryota</taxon>
        <taxon>Metazoa</taxon>
        <taxon>Spiralia</taxon>
        <taxon>Lophotrochozoa</taxon>
        <taxon>Mollusca</taxon>
        <taxon>Bivalvia</taxon>
        <taxon>Autobranchia</taxon>
        <taxon>Heteroconchia</taxon>
        <taxon>Euheterodonta</taxon>
        <taxon>Imparidentia</taxon>
        <taxon>Neoheterodontei</taxon>
        <taxon>Myida</taxon>
        <taxon>Myoidea</taxon>
        <taxon>Myidae</taxon>
        <taxon>Mya</taxon>
    </lineage>
</organism>
<gene>
    <name evidence="2" type="ORF">MAR_029333</name>
</gene>
<accession>A0ABY7DKM7</accession>
<proteinExistence type="inferred from homology"/>
<reference evidence="2" key="1">
    <citation type="submission" date="2022-11" db="EMBL/GenBank/DDBJ databases">
        <title>Centuries of genome instability and evolution in soft-shell clam transmissible cancer (bioRxiv).</title>
        <authorList>
            <person name="Hart S.F.M."/>
            <person name="Yonemitsu M.A."/>
            <person name="Giersch R.M."/>
            <person name="Beal B.F."/>
            <person name="Arriagada G."/>
            <person name="Davis B.W."/>
            <person name="Ostrander E.A."/>
            <person name="Goff S.P."/>
            <person name="Metzger M.J."/>
        </authorList>
    </citation>
    <scope>NUCLEOTIDE SEQUENCE</scope>
    <source>
        <strain evidence="2">MELC-2E11</strain>
        <tissue evidence="2">Siphon/mantle</tissue>
    </source>
</reference>
<dbReference type="PANTHER" id="PTHR43564">
    <property type="entry name" value="KYNURENINE FORMAMIDASE-LIKE PROTEIN"/>
    <property type="match status" value="1"/>
</dbReference>
<dbReference type="InterPro" id="IPR007325">
    <property type="entry name" value="KFase/CYL"/>
</dbReference>
<dbReference type="EMBL" id="CP111013">
    <property type="protein sequence ID" value="WAQ96643.1"/>
    <property type="molecule type" value="Genomic_DNA"/>
</dbReference>
<keyword evidence="3" id="KW-1185">Reference proteome</keyword>
<dbReference type="InterPro" id="IPR037175">
    <property type="entry name" value="KFase_sf"/>
</dbReference>
<dbReference type="SUPFAM" id="SSF102198">
    <property type="entry name" value="Putative cyclase"/>
    <property type="match status" value="1"/>
</dbReference>
<dbReference type="Pfam" id="PF04199">
    <property type="entry name" value="Cyclase"/>
    <property type="match status" value="1"/>
</dbReference>
<dbReference type="PANTHER" id="PTHR43564:SF2">
    <property type="entry name" value="BLR6059 PROTEIN"/>
    <property type="match status" value="1"/>
</dbReference>
<dbReference type="Gene3D" id="3.50.30.50">
    <property type="entry name" value="Putative cyclase"/>
    <property type="match status" value="1"/>
</dbReference>
<evidence type="ECO:0000313" key="3">
    <source>
        <dbReference type="Proteomes" id="UP001164746"/>
    </source>
</evidence>
<sequence>MEIFEHQGTHIDAPLHFPNGRQDLTQIPPEHLYGPGVVIDVWDKAAANPDYAVTVQDILERKEFGRIPVGALVMMNSGWQFKYPDARRVFGLDNIQDPSERDRSGHSVHRPRQFARLCHNLLQPNNMSLLEYVANLDAIPRTGTTIVLGIRLRFGTARAAPHGNSPS</sequence>
<name>A0ABY7DKM7_MYAAR</name>